<dbReference type="Bgee" id="ENSOANG00000045464">
    <property type="expression patterns" value="Expressed in fibroblast and 6 other cell types or tissues"/>
</dbReference>
<organism evidence="14 15">
    <name type="scientific">Ornithorhynchus anatinus</name>
    <name type="common">Duckbill platypus</name>
    <dbReference type="NCBI Taxonomy" id="9258"/>
    <lineage>
        <taxon>Eukaryota</taxon>
        <taxon>Metazoa</taxon>
        <taxon>Chordata</taxon>
        <taxon>Craniata</taxon>
        <taxon>Vertebrata</taxon>
        <taxon>Euteleostomi</taxon>
        <taxon>Mammalia</taxon>
        <taxon>Monotremata</taxon>
        <taxon>Ornithorhynchidae</taxon>
        <taxon>Ornithorhynchus</taxon>
    </lineage>
</organism>
<keyword evidence="4" id="KW-0677">Repeat</keyword>
<feature type="domain" description="C2H2-type" evidence="13">
    <location>
        <begin position="348"/>
        <end position="375"/>
    </location>
</feature>
<dbReference type="FunFam" id="3.30.160.60:FF:000953">
    <property type="entry name" value="Zinc finger protein 691"/>
    <property type="match status" value="1"/>
</dbReference>
<evidence type="ECO:0000256" key="6">
    <source>
        <dbReference type="ARBA" id="ARBA00022833"/>
    </source>
</evidence>
<evidence type="ECO:0000313" key="14">
    <source>
        <dbReference type="Ensembl" id="ENSOANP00000049807.1"/>
    </source>
</evidence>
<evidence type="ECO:0000256" key="3">
    <source>
        <dbReference type="ARBA" id="ARBA00022723"/>
    </source>
</evidence>
<feature type="region of interest" description="Disordered" evidence="12">
    <location>
        <begin position="1"/>
        <end position="167"/>
    </location>
</feature>
<dbReference type="OMA" id="NIPEEGW"/>
<comment type="similarity">
    <text evidence="2">Belongs to the krueppel C2H2-type zinc-finger protein family.</text>
</comment>
<dbReference type="PROSITE" id="PS50157">
    <property type="entry name" value="ZINC_FINGER_C2H2_2"/>
    <property type="match status" value="7"/>
</dbReference>
<sequence>MERRTEPRIPEERGAHPGDGADRPHEGPQFRTIWGVTIPWSRSLSSSGFPSSDQSPPRDSSEAVLCLGGEKPGLSICLSTGSVSEREEERPREKGPVKEGPEETLSGTPLRVELSSAWPLEDPPRNPEDEDLQEVPSGQANNIPEEGWGPPPPSERREKQLTPSPVPRASVVWGAPYQCADCGKRFCLSDATNLNTHLRVHTGEKPYRCPVCGQSFSQSSGLIRHQRTHTGEKPYGCPECGKGFRQSSDLVEHHRTHTGERPYACGDCGQSFTRPSNLVNHRRTHVPKRLFQCLECGKSFQQSTSLSRHRKTHTGEKPYTCPECGNSFSQSSNLLTHQRSHTLEKPPYKCPHCEKAFSRSSNLLIHQGIHTGERPYKCPHLGKYGIIVPAPGLD</sequence>
<dbReference type="GeneTree" id="ENSGT00940000162179"/>
<evidence type="ECO:0000259" key="13">
    <source>
        <dbReference type="PROSITE" id="PS50157"/>
    </source>
</evidence>
<dbReference type="FunFam" id="3.30.160.60:FF:001228">
    <property type="entry name" value="Zinc finger protein 236"/>
    <property type="match status" value="1"/>
</dbReference>
<dbReference type="FunFam" id="3.30.160.60:FF:001498">
    <property type="entry name" value="Zinc finger protein 404"/>
    <property type="match status" value="1"/>
</dbReference>
<accession>A0A6I8PC66</accession>
<feature type="compositionally biased region" description="Low complexity" evidence="12">
    <location>
        <begin position="39"/>
        <end position="58"/>
    </location>
</feature>
<dbReference type="Gene3D" id="3.30.160.60">
    <property type="entry name" value="Classic Zinc Finger"/>
    <property type="match status" value="7"/>
</dbReference>
<dbReference type="FunFam" id="3.30.160.60:FF:000848">
    <property type="entry name" value="Zinc finger protein 35"/>
    <property type="match status" value="1"/>
</dbReference>
<keyword evidence="15" id="KW-1185">Reference proteome</keyword>
<dbReference type="GO" id="GO:0006357">
    <property type="term" value="P:regulation of transcription by RNA polymerase II"/>
    <property type="evidence" value="ECO:0000318"/>
    <property type="project" value="GO_Central"/>
</dbReference>
<evidence type="ECO:0000256" key="8">
    <source>
        <dbReference type="ARBA" id="ARBA00023125"/>
    </source>
</evidence>
<dbReference type="PANTHER" id="PTHR23235:SF152">
    <property type="entry name" value="SI:DKEY-210J14.3"/>
    <property type="match status" value="1"/>
</dbReference>
<evidence type="ECO:0000256" key="5">
    <source>
        <dbReference type="ARBA" id="ARBA00022771"/>
    </source>
</evidence>
<name>A0A6I8PC66_ORNAN</name>
<dbReference type="SUPFAM" id="SSF57667">
    <property type="entry name" value="beta-beta-alpha zinc fingers"/>
    <property type="match status" value="4"/>
</dbReference>
<dbReference type="PANTHER" id="PTHR23235">
    <property type="entry name" value="KRUEPPEL-LIKE TRANSCRIPTION FACTOR"/>
    <property type="match status" value="1"/>
</dbReference>
<dbReference type="SMART" id="SM00355">
    <property type="entry name" value="ZnF_C2H2"/>
    <property type="match status" value="7"/>
</dbReference>
<dbReference type="FunFam" id="3.30.160.60:FF:000990">
    <property type="entry name" value="zinc finger protein 629 isoform X2"/>
    <property type="match status" value="1"/>
</dbReference>
<feature type="compositionally biased region" description="Basic and acidic residues" evidence="12">
    <location>
        <begin position="84"/>
        <end position="101"/>
    </location>
</feature>
<dbReference type="GO" id="GO:0000978">
    <property type="term" value="F:RNA polymerase II cis-regulatory region sequence-specific DNA binding"/>
    <property type="evidence" value="ECO:0000318"/>
    <property type="project" value="GO_Central"/>
</dbReference>
<keyword evidence="8" id="KW-0238">DNA-binding</keyword>
<dbReference type="InterPro" id="IPR013087">
    <property type="entry name" value="Znf_C2H2_type"/>
</dbReference>
<keyword evidence="9" id="KW-0804">Transcription</keyword>
<dbReference type="Proteomes" id="UP000002279">
    <property type="component" value="Chromosome 11"/>
</dbReference>
<evidence type="ECO:0000256" key="12">
    <source>
        <dbReference type="SAM" id="MobiDB-lite"/>
    </source>
</evidence>
<dbReference type="GO" id="GO:0003700">
    <property type="term" value="F:DNA-binding transcription factor activity"/>
    <property type="evidence" value="ECO:0000318"/>
    <property type="project" value="GO_Central"/>
</dbReference>
<keyword evidence="5 11" id="KW-0863">Zinc-finger</keyword>
<evidence type="ECO:0000313" key="15">
    <source>
        <dbReference type="Proteomes" id="UP000002279"/>
    </source>
</evidence>
<evidence type="ECO:0000256" key="9">
    <source>
        <dbReference type="ARBA" id="ARBA00023163"/>
    </source>
</evidence>
<proteinExistence type="inferred from homology"/>
<dbReference type="GO" id="GO:0005634">
    <property type="term" value="C:nucleus"/>
    <property type="evidence" value="ECO:0007669"/>
    <property type="project" value="UniProtKB-SubCell"/>
</dbReference>
<keyword evidence="6" id="KW-0862">Zinc</keyword>
<dbReference type="GO" id="GO:0008270">
    <property type="term" value="F:zinc ion binding"/>
    <property type="evidence" value="ECO:0007669"/>
    <property type="project" value="UniProtKB-KW"/>
</dbReference>
<evidence type="ECO:0000256" key="2">
    <source>
        <dbReference type="ARBA" id="ARBA00006991"/>
    </source>
</evidence>
<reference evidence="14 15" key="1">
    <citation type="journal article" date="2008" name="Nature">
        <title>Genome analysis of the platypus reveals unique signatures of evolution.</title>
        <authorList>
            <person name="Warren W.C."/>
            <person name="Hillier L.W."/>
            <person name="Marshall Graves J.A."/>
            <person name="Birney E."/>
            <person name="Ponting C.P."/>
            <person name="Grutzner F."/>
            <person name="Belov K."/>
            <person name="Miller W."/>
            <person name="Clarke L."/>
            <person name="Chinwalla A.T."/>
            <person name="Yang S.P."/>
            <person name="Heger A."/>
            <person name="Locke D.P."/>
            <person name="Miethke P."/>
            <person name="Waters P.D."/>
            <person name="Veyrunes F."/>
            <person name="Fulton L."/>
            <person name="Fulton B."/>
            <person name="Graves T."/>
            <person name="Wallis J."/>
            <person name="Puente X.S."/>
            <person name="Lopez-Otin C."/>
            <person name="Ordonez G.R."/>
            <person name="Eichler E.E."/>
            <person name="Chen L."/>
            <person name="Cheng Z."/>
            <person name="Deakin J.E."/>
            <person name="Alsop A."/>
            <person name="Thompson K."/>
            <person name="Kirby P."/>
            <person name="Papenfuss A.T."/>
            <person name="Wakefield M.J."/>
            <person name="Olender T."/>
            <person name="Lancet D."/>
            <person name="Huttley G.A."/>
            <person name="Smit A.F."/>
            <person name="Pask A."/>
            <person name="Temple-Smith P."/>
            <person name="Batzer M.A."/>
            <person name="Walker J.A."/>
            <person name="Konkel M.K."/>
            <person name="Harris R.S."/>
            <person name="Whittington C.M."/>
            <person name="Wong E.S."/>
            <person name="Gemmell N.J."/>
            <person name="Buschiazzo E."/>
            <person name="Vargas Jentzsch I.M."/>
            <person name="Merkel A."/>
            <person name="Schmitz J."/>
            <person name="Zemann A."/>
            <person name="Churakov G."/>
            <person name="Kriegs J.O."/>
            <person name="Brosius J."/>
            <person name="Murchison E.P."/>
            <person name="Sachidanandam R."/>
            <person name="Smith C."/>
            <person name="Hannon G.J."/>
            <person name="Tsend-Ayush E."/>
            <person name="McMillan D."/>
            <person name="Attenborough R."/>
            <person name="Rens W."/>
            <person name="Ferguson-Smith M."/>
            <person name="Lefevre C.M."/>
            <person name="Sharp J.A."/>
            <person name="Nicholas K.R."/>
            <person name="Ray D.A."/>
            <person name="Kube M."/>
            <person name="Reinhardt R."/>
            <person name="Pringle T.H."/>
            <person name="Taylor J."/>
            <person name="Jones R.C."/>
            <person name="Nixon B."/>
            <person name="Dacheux J.L."/>
            <person name="Niwa H."/>
            <person name="Sekita Y."/>
            <person name="Huang X."/>
            <person name="Stark A."/>
            <person name="Kheradpour P."/>
            <person name="Kellis M."/>
            <person name="Flicek P."/>
            <person name="Chen Y."/>
            <person name="Webber C."/>
            <person name="Hardison R."/>
            <person name="Nelson J."/>
            <person name="Hallsworth-Pepin K."/>
            <person name="Delehaunty K."/>
            <person name="Markovic C."/>
            <person name="Minx P."/>
            <person name="Feng Y."/>
            <person name="Kremitzki C."/>
            <person name="Mitreva M."/>
            <person name="Glasscock J."/>
            <person name="Wylie T."/>
            <person name="Wohldmann P."/>
            <person name="Thiru P."/>
            <person name="Nhan M.N."/>
            <person name="Pohl C.S."/>
            <person name="Smith S.M."/>
            <person name="Hou S."/>
            <person name="Nefedov M."/>
            <person name="de Jong P.J."/>
            <person name="Renfree M.B."/>
            <person name="Mardis E.R."/>
            <person name="Wilson R.K."/>
        </authorList>
    </citation>
    <scope>NUCLEOTIDE SEQUENCE [LARGE SCALE GENOMIC DNA]</scope>
    <source>
        <strain evidence="14 15">Glennie</strain>
    </source>
</reference>
<feature type="domain" description="C2H2-type" evidence="13">
    <location>
        <begin position="207"/>
        <end position="234"/>
    </location>
</feature>
<reference evidence="14" key="2">
    <citation type="submission" date="2025-08" db="UniProtKB">
        <authorList>
            <consortium name="Ensembl"/>
        </authorList>
    </citation>
    <scope>IDENTIFICATION</scope>
    <source>
        <strain evidence="14">Glennie</strain>
    </source>
</reference>
<feature type="domain" description="C2H2-type" evidence="13">
    <location>
        <begin position="291"/>
        <end position="318"/>
    </location>
</feature>
<evidence type="ECO:0000256" key="4">
    <source>
        <dbReference type="ARBA" id="ARBA00022737"/>
    </source>
</evidence>
<dbReference type="FunFam" id="3.30.160.60:FF:003536">
    <property type="match status" value="1"/>
</dbReference>
<protein>
    <recommendedName>
        <fullName evidence="13">C2H2-type domain-containing protein</fullName>
    </recommendedName>
</protein>
<dbReference type="Ensembl" id="ENSOANT00000060203.1">
    <property type="protein sequence ID" value="ENSOANP00000049807.1"/>
    <property type="gene ID" value="ENSOANG00000045464.1"/>
</dbReference>
<dbReference type="PROSITE" id="PS00028">
    <property type="entry name" value="ZINC_FINGER_C2H2_1"/>
    <property type="match status" value="6"/>
</dbReference>
<reference evidence="14" key="3">
    <citation type="submission" date="2025-09" db="UniProtKB">
        <authorList>
            <consortium name="Ensembl"/>
        </authorList>
    </citation>
    <scope>IDENTIFICATION</scope>
    <source>
        <strain evidence="14">Glennie</strain>
    </source>
</reference>
<evidence type="ECO:0000256" key="11">
    <source>
        <dbReference type="PROSITE-ProRule" id="PRU00042"/>
    </source>
</evidence>
<keyword evidence="7" id="KW-0805">Transcription regulation</keyword>
<dbReference type="AlphaFoldDB" id="A0A6I8PC66"/>
<dbReference type="InterPro" id="IPR036236">
    <property type="entry name" value="Znf_C2H2_sf"/>
</dbReference>
<feature type="domain" description="C2H2-type" evidence="13">
    <location>
        <begin position="177"/>
        <end position="206"/>
    </location>
</feature>
<feature type="domain" description="C2H2-type" evidence="13">
    <location>
        <begin position="319"/>
        <end position="346"/>
    </location>
</feature>
<evidence type="ECO:0000256" key="1">
    <source>
        <dbReference type="ARBA" id="ARBA00004123"/>
    </source>
</evidence>
<feature type="compositionally biased region" description="Basic and acidic residues" evidence="12">
    <location>
        <begin position="1"/>
        <end position="28"/>
    </location>
</feature>
<evidence type="ECO:0000256" key="10">
    <source>
        <dbReference type="ARBA" id="ARBA00023242"/>
    </source>
</evidence>
<feature type="domain" description="C2H2-type" evidence="13">
    <location>
        <begin position="235"/>
        <end position="262"/>
    </location>
</feature>
<dbReference type="Pfam" id="PF00096">
    <property type="entry name" value="zf-C2H2"/>
    <property type="match status" value="6"/>
</dbReference>
<evidence type="ECO:0000256" key="7">
    <source>
        <dbReference type="ARBA" id="ARBA00023015"/>
    </source>
</evidence>
<keyword evidence="10" id="KW-0539">Nucleus</keyword>
<dbReference type="InParanoid" id="A0A6I8PC66"/>
<feature type="domain" description="C2H2-type" evidence="13">
    <location>
        <begin position="263"/>
        <end position="290"/>
    </location>
</feature>
<dbReference type="FunFam" id="3.30.160.60:FF:000785">
    <property type="entry name" value="zinc finger protein 648"/>
    <property type="match status" value="1"/>
</dbReference>
<keyword evidence="3" id="KW-0479">Metal-binding</keyword>
<comment type="subcellular location">
    <subcellularLocation>
        <location evidence="1">Nucleus</location>
    </subcellularLocation>
</comment>